<keyword evidence="2" id="KW-1185">Reference proteome</keyword>
<reference evidence="1 2" key="1">
    <citation type="submission" date="2016-02" db="EMBL/GenBank/DDBJ databases">
        <title>Anaerosporomusa subterraneum gen. nov., sp. nov., a spore-forming obligate anaerobe isolated from saprolite.</title>
        <authorList>
            <person name="Choi J.K."/>
            <person name="Shah M."/>
            <person name="Yee N."/>
        </authorList>
    </citation>
    <scope>NUCLEOTIDE SEQUENCE [LARGE SCALE GENOMIC DNA]</scope>
    <source>
        <strain evidence="1 2">RU4</strain>
    </source>
</reference>
<dbReference type="RefSeq" id="WP_066236938.1">
    <property type="nucleotide sequence ID" value="NZ_LSGP01000001.1"/>
</dbReference>
<evidence type="ECO:0008006" key="3">
    <source>
        <dbReference type="Google" id="ProtNLM"/>
    </source>
</evidence>
<dbReference type="PANTHER" id="PTHR17985:SF8">
    <property type="entry name" value="TRANSPORT AND GOLGI ORGANIZATION PROTEIN 2 HOMOLOG"/>
    <property type="match status" value="1"/>
</dbReference>
<dbReference type="PANTHER" id="PTHR17985">
    <property type="entry name" value="SER/THR-RICH PROTEIN T10 IN DGCR REGION"/>
    <property type="match status" value="1"/>
</dbReference>
<organism evidence="1 2">
    <name type="scientific">Anaerosporomusa subterranea</name>
    <dbReference type="NCBI Taxonomy" id="1794912"/>
    <lineage>
        <taxon>Bacteria</taxon>
        <taxon>Bacillati</taxon>
        <taxon>Bacillota</taxon>
        <taxon>Negativicutes</taxon>
        <taxon>Acetonemataceae</taxon>
        <taxon>Anaerosporomusa</taxon>
    </lineage>
</organism>
<sequence length="251" mass="28225">MCLILFAYQYHPEYPLIIAANRDEFYARPTLSADYWSDTPNILAGRDLEHGGAWLGVTRTGRIAALTNYRDPARQRSDALSRGHLTAKYLNSNLTPTEYIKMIRPEAGSYNGFNLLVGDSSSLCYYSNQTNELVAVSPGIHGLSNHLLDTPWPKVKRGKQLLQQALIDSVDTMGLLELLGDDKRPDDSQLPNTGVGLEMERVLSPMFIATDGYGTRAMSVLTFRHDGLVQFSEHSRNESGEWKYNSYQFRL</sequence>
<proteinExistence type="predicted"/>
<accession>A0A154BW54</accession>
<comment type="caution">
    <text evidence="1">The sequence shown here is derived from an EMBL/GenBank/DDBJ whole genome shotgun (WGS) entry which is preliminary data.</text>
</comment>
<protein>
    <recommendedName>
        <fullName evidence="3">NRDE family protein</fullName>
    </recommendedName>
</protein>
<dbReference type="InterPro" id="IPR008551">
    <property type="entry name" value="TANGO2"/>
</dbReference>
<dbReference type="OrthoDB" id="4380123at2"/>
<evidence type="ECO:0000313" key="1">
    <source>
        <dbReference type="EMBL" id="KYZ78181.1"/>
    </source>
</evidence>
<dbReference type="EMBL" id="LSGP01000001">
    <property type="protein sequence ID" value="KYZ78181.1"/>
    <property type="molecule type" value="Genomic_DNA"/>
</dbReference>
<name>A0A154BW54_ANASB</name>
<dbReference type="Pfam" id="PF05742">
    <property type="entry name" value="TANGO2"/>
    <property type="match status" value="1"/>
</dbReference>
<evidence type="ECO:0000313" key="2">
    <source>
        <dbReference type="Proteomes" id="UP000076268"/>
    </source>
</evidence>
<gene>
    <name evidence="1" type="ORF">AXX12_01155</name>
</gene>
<dbReference type="STRING" id="1794912.AXX12_01155"/>
<dbReference type="Proteomes" id="UP000076268">
    <property type="component" value="Unassembled WGS sequence"/>
</dbReference>
<dbReference type="AlphaFoldDB" id="A0A154BW54"/>